<dbReference type="PANTHER" id="PTHR47894:SF1">
    <property type="entry name" value="HTH-TYPE TRANSCRIPTIONAL REGULATOR VQSM"/>
    <property type="match status" value="1"/>
</dbReference>
<dbReference type="PRINTS" id="PR00032">
    <property type="entry name" value="HTHARAC"/>
</dbReference>
<gene>
    <name evidence="5" type="ORF">H3H36_16770</name>
</gene>
<protein>
    <submittedName>
        <fullName evidence="5">AraC family transcriptional regulator</fullName>
    </submittedName>
</protein>
<proteinExistence type="predicted"/>
<dbReference type="RefSeq" id="WP_182219235.1">
    <property type="nucleotide sequence ID" value="NZ_JACEZS010000014.1"/>
</dbReference>
<evidence type="ECO:0000313" key="6">
    <source>
        <dbReference type="Proteomes" id="UP000566711"/>
    </source>
</evidence>
<accession>A0A7W2EJC5</accession>
<dbReference type="InterPro" id="IPR020449">
    <property type="entry name" value="Tscrpt_reg_AraC-type_HTH"/>
</dbReference>
<evidence type="ECO:0000313" key="5">
    <source>
        <dbReference type="EMBL" id="MBA5607012.1"/>
    </source>
</evidence>
<feature type="domain" description="HTH araC/xylS-type" evidence="4">
    <location>
        <begin position="238"/>
        <end position="336"/>
    </location>
</feature>
<name>A0A7W2EJC5_9BURK</name>
<dbReference type="PANTHER" id="PTHR47894">
    <property type="entry name" value="HTH-TYPE TRANSCRIPTIONAL REGULATOR GADX"/>
    <property type="match status" value="1"/>
</dbReference>
<organism evidence="5 6">
    <name type="scientific">Rugamonas fusca</name>
    <dbReference type="NCBI Taxonomy" id="2758568"/>
    <lineage>
        <taxon>Bacteria</taxon>
        <taxon>Pseudomonadati</taxon>
        <taxon>Pseudomonadota</taxon>
        <taxon>Betaproteobacteria</taxon>
        <taxon>Burkholderiales</taxon>
        <taxon>Oxalobacteraceae</taxon>
        <taxon>Telluria group</taxon>
        <taxon>Rugamonas</taxon>
    </lineage>
</organism>
<dbReference type="Pfam" id="PF12625">
    <property type="entry name" value="Arabinose_bd"/>
    <property type="match status" value="1"/>
</dbReference>
<dbReference type="PROSITE" id="PS01124">
    <property type="entry name" value="HTH_ARAC_FAMILY_2"/>
    <property type="match status" value="1"/>
</dbReference>
<reference evidence="5 6" key="1">
    <citation type="submission" date="2020-07" db="EMBL/GenBank/DDBJ databases">
        <title>Novel species isolated from subtropical streams in China.</title>
        <authorList>
            <person name="Lu H."/>
        </authorList>
    </citation>
    <scope>NUCLEOTIDE SEQUENCE [LARGE SCALE GENOMIC DNA]</scope>
    <source>
        <strain evidence="5 6">FT3S</strain>
    </source>
</reference>
<evidence type="ECO:0000256" key="1">
    <source>
        <dbReference type="ARBA" id="ARBA00023015"/>
    </source>
</evidence>
<keyword evidence="2" id="KW-0238">DNA-binding</keyword>
<dbReference type="GO" id="GO:0000976">
    <property type="term" value="F:transcription cis-regulatory region binding"/>
    <property type="evidence" value="ECO:0007669"/>
    <property type="project" value="TreeGrafter"/>
</dbReference>
<keyword evidence="3" id="KW-0804">Transcription</keyword>
<evidence type="ECO:0000256" key="2">
    <source>
        <dbReference type="ARBA" id="ARBA00023125"/>
    </source>
</evidence>
<evidence type="ECO:0000256" key="3">
    <source>
        <dbReference type="ARBA" id="ARBA00023163"/>
    </source>
</evidence>
<dbReference type="GO" id="GO:0005829">
    <property type="term" value="C:cytosol"/>
    <property type="evidence" value="ECO:0007669"/>
    <property type="project" value="TreeGrafter"/>
</dbReference>
<evidence type="ECO:0000259" key="4">
    <source>
        <dbReference type="PROSITE" id="PS01124"/>
    </source>
</evidence>
<keyword evidence="6" id="KW-1185">Reference proteome</keyword>
<dbReference type="Proteomes" id="UP000566711">
    <property type="component" value="Unassembled WGS sequence"/>
</dbReference>
<dbReference type="GO" id="GO:0003700">
    <property type="term" value="F:DNA-binding transcription factor activity"/>
    <property type="evidence" value="ECO:0007669"/>
    <property type="project" value="InterPro"/>
</dbReference>
<dbReference type="EMBL" id="JACEZS010000014">
    <property type="protein sequence ID" value="MBA5607012.1"/>
    <property type="molecule type" value="Genomic_DNA"/>
</dbReference>
<dbReference type="SMART" id="SM00342">
    <property type="entry name" value="HTH_ARAC"/>
    <property type="match status" value="1"/>
</dbReference>
<dbReference type="Pfam" id="PF12833">
    <property type="entry name" value="HTH_18"/>
    <property type="match status" value="1"/>
</dbReference>
<keyword evidence="1" id="KW-0805">Transcription regulation</keyword>
<comment type="caution">
    <text evidence="5">The sequence shown here is derived from an EMBL/GenBank/DDBJ whole genome shotgun (WGS) entry which is preliminary data.</text>
</comment>
<dbReference type="InterPro" id="IPR018060">
    <property type="entry name" value="HTH_AraC"/>
</dbReference>
<dbReference type="Gene3D" id="1.10.10.60">
    <property type="entry name" value="Homeodomain-like"/>
    <property type="match status" value="1"/>
</dbReference>
<dbReference type="AlphaFoldDB" id="A0A7W2EJC5"/>
<sequence length="343" mass="38563">MKPNELSIPARYFTQLLDHLESQGMPCRDVLSAAQIRTLNDRHARLTLPQVRALLTEAARLSGRQDLGFELGRLIKLNSHDVLGYAFLSAPTIDHLLRLAARYYRLMVPLFTMRYIRHATSAEVLFQPVANLPPDVFAFYTDMITVSCHGQFAVLTQGRQPVYDIFLSAPAPPYLARYRELRGVRVHFGDGGQRGIRLVFDACLLDQPLPMADLRALRQAEERCKQMMDEFTVHGNWRDWVEMMLRGAEDSQPKLDELAAVLNVSTRTLDRHLARQGVNFRTLAVQIRNERACELLAGGKSSISQIAYRLGYTDVANFSRSFRKVNGVSPGSYRAGQGGGDAA</sequence>
<dbReference type="InterPro" id="IPR032687">
    <property type="entry name" value="AraC-type_N"/>
</dbReference>
<dbReference type="InterPro" id="IPR009057">
    <property type="entry name" value="Homeodomain-like_sf"/>
</dbReference>
<dbReference type="SUPFAM" id="SSF46689">
    <property type="entry name" value="Homeodomain-like"/>
    <property type="match status" value="1"/>
</dbReference>